<protein>
    <submittedName>
        <fullName evidence="1">Uncharacterized protein</fullName>
    </submittedName>
</protein>
<gene>
    <name evidence="1" type="ORF">RMAR00112_LOCUS11136</name>
</gene>
<evidence type="ECO:0000313" key="1">
    <source>
        <dbReference type="EMBL" id="CAE0043165.1"/>
    </source>
</evidence>
<organism evidence="1">
    <name type="scientific">Rhodosorus marinus</name>
    <dbReference type="NCBI Taxonomy" id="101924"/>
    <lineage>
        <taxon>Eukaryota</taxon>
        <taxon>Rhodophyta</taxon>
        <taxon>Stylonematophyceae</taxon>
        <taxon>Stylonematales</taxon>
        <taxon>Stylonemataceae</taxon>
        <taxon>Rhodosorus</taxon>
    </lineage>
</organism>
<sequence length="107" mass="11932">MQNHPEIRPSSLSQKKHLKRRRPLLHVVEDIFPNPNVLNELFTTQNPTPHGCSFRYVLTLTDTKGADGDSMQSLSTASVSQEPGVGIQKVGIDALELWLEGLRHASF</sequence>
<accession>A0A7S3ECY3</accession>
<proteinExistence type="predicted"/>
<dbReference type="AlphaFoldDB" id="A0A7S3ECY3"/>
<dbReference type="EMBL" id="HBHW01014369">
    <property type="protein sequence ID" value="CAE0043165.1"/>
    <property type="molecule type" value="Transcribed_RNA"/>
</dbReference>
<name>A0A7S3ECY3_9RHOD</name>
<reference evidence="1" key="1">
    <citation type="submission" date="2021-01" db="EMBL/GenBank/DDBJ databases">
        <authorList>
            <person name="Corre E."/>
            <person name="Pelletier E."/>
            <person name="Niang G."/>
            <person name="Scheremetjew M."/>
            <person name="Finn R."/>
            <person name="Kale V."/>
            <person name="Holt S."/>
            <person name="Cochrane G."/>
            <person name="Meng A."/>
            <person name="Brown T."/>
            <person name="Cohen L."/>
        </authorList>
    </citation>
    <scope>NUCLEOTIDE SEQUENCE</scope>
    <source>
        <strain evidence="1">CCMP 769</strain>
    </source>
</reference>